<sequence>MKRMTATITGPQSAGMSLARRYGLCFLLQQMTMKRGTERAAILKRILFPRDRQAMDADDAVEKPSRASSIHEGADATLLPGDVPWTVLGEEAAEVVHPARRSKPNDDQSTSPSRTSIEACRHSTGVRSFA</sequence>
<feature type="region of interest" description="Disordered" evidence="1">
    <location>
        <begin position="90"/>
        <end position="130"/>
    </location>
</feature>
<evidence type="ECO:0000256" key="1">
    <source>
        <dbReference type="SAM" id="MobiDB-lite"/>
    </source>
</evidence>
<dbReference type="EMBL" id="CP097510">
    <property type="protein sequence ID" value="URE33521.1"/>
    <property type="molecule type" value="Genomic_DNA"/>
</dbReference>
<feature type="compositionally biased region" description="Basic and acidic residues" evidence="1">
    <location>
        <begin position="54"/>
        <end position="65"/>
    </location>
</feature>
<dbReference type="Proteomes" id="UP001055439">
    <property type="component" value="Chromosome 8"/>
</dbReference>
<organism evidence="2 3">
    <name type="scientific">Musa troglodytarum</name>
    <name type="common">fe'i banana</name>
    <dbReference type="NCBI Taxonomy" id="320322"/>
    <lineage>
        <taxon>Eukaryota</taxon>
        <taxon>Viridiplantae</taxon>
        <taxon>Streptophyta</taxon>
        <taxon>Embryophyta</taxon>
        <taxon>Tracheophyta</taxon>
        <taxon>Spermatophyta</taxon>
        <taxon>Magnoliopsida</taxon>
        <taxon>Liliopsida</taxon>
        <taxon>Zingiberales</taxon>
        <taxon>Musaceae</taxon>
        <taxon>Musa</taxon>
    </lineage>
</organism>
<proteinExistence type="predicted"/>
<evidence type="ECO:0000313" key="3">
    <source>
        <dbReference type="Proteomes" id="UP001055439"/>
    </source>
</evidence>
<keyword evidence="3" id="KW-1185">Reference proteome</keyword>
<name>A0A9E7HFH3_9LILI</name>
<feature type="compositionally biased region" description="Polar residues" evidence="1">
    <location>
        <begin position="107"/>
        <end position="116"/>
    </location>
</feature>
<accession>A0A9E7HFH3</accession>
<gene>
    <name evidence="2" type="ORF">MUK42_03307</name>
</gene>
<protein>
    <submittedName>
        <fullName evidence="2">Uncharacterized protein</fullName>
    </submittedName>
</protein>
<reference evidence="2" key="1">
    <citation type="submission" date="2022-05" db="EMBL/GenBank/DDBJ databases">
        <title>The Musa troglodytarum L. genome provides insights into the mechanism of non-climacteric behaviour and enrichment of carotenoids.</title>
        <authorList>
            <person name="Wang J."/>
        </authorList>
    </citation>
    <scope>NUCLEOTIDE SEQUENCE</scope>
    <source>
        <tissue evidence="2">Leaf</tissue>
    </source>
</reference>
<feature type="region of interest" description="Disordered" evidence="1">
    <location>
        <begin position="54"/>
        <end position="76"/>
    </location>
</feature>
<evidence type="ECO:0000313" key="2">
    <source>
        <dbReference type="EMBL" id="URE33521.1"/>
    </source>
</evidence>
<dbReference type="AlphaFoldDB" id="A0A9E7HFH3"/>